<dbReference type="GO" id="GO:0005975">
    <property type="term" value="P:carbohydrate metabolic process"/>
    <property type="evidence" value="ECO:0007669"/>
    <property type="project" value="InterPro"/>
</dbReference>
<keyword evidence="3" id="KW-1185">Reference proteome</keyword>
<evidence type="ECO:0000313" key="3">
    <source>
        <dbReference type="Proteomes" id="UP000226437"/>
    </source>
</evidence>
<sequence length="403" mass="44923">MHLSYADSTGYRLVRDGQPFYVQGAAGTARMDVLAAYGGNTVRVYDPDSLEVVLDRAESLGLAVIADIPIPAYYKNFWSEGHDLLAERDSVIALVDRFRGHPALLFWMLGNEVFMQGYDRAYLSQYNDLAELVRARDPDHPISTAVIPHQLLKLQLAWTRPAVDFLSLNTFGNLGTLDRLTSYLSLIWRGPYLISEWGFNGPWESENTLWGAPIESPSPTKSRHLADRYYQGISGSGNKRLLGSVAFFWGQKYERTPTWFSMFTRSGEVSEMAHTLGNLWRGDTCPFTGPRVEYLLLGGRGARDSIMLTAGLDVFAAAQLSDSLPAGLQARWEIRSEDWWGQGEVGVGPEPLPGLIQSADLTTASFVTPRHPGPYRLYYHVSDTAGYYSAANLPFYVLASDDR</sequence>
<dbReference type="InterPro" id="IPR017853">
    <property type="entry name" value="GH"/>
</dbReference>
<protein>
    <recommendedName>
        <fullName evidence="1">Glycoside hydrolase family 2 catalytic domain-containing protein</fullName>
    </recommendedName>
</protein>
<dbReference type="Gene3D" id="3.20.20.80">
    <property type="entry name" value="Glycosidases"/>
    <property type="match status" value="1"/>
</dbReference>
<dbReference type="InterPro" id="IPR006103">
    <property type="entry name" value="Glyco_hydro_2_cat"/>
</dbReference>
<dbReference type="AlphaFoldDB" id="A0A2G0CIH8"/>
<accession>A0A2G0CIH8</accession>
<organism evidence="2 3">
    <name type="scientific">Neolewinella marina</name>
    <dbReference type="NCBI Taxonomy" id="438751"/>
    <lineage>
        <taxon>Bacteria</taxon>
        <taxon>Pseudomonadati</taxon>
        <taxon>Bacteroidota</taxon>
        <taxon>Saprospiria</taxon>
        <taxon>Saprospirales</taxon>
        <taxon>Lewinellaceae</taxon>
        <taxon>Neolewinella</taxon>
    </lineage>
</organism>
<dbReference type="Proteomes" id="UP000226437">
    <property type="component" value="Unassembled WGS sequence"/>
</dbReference>
<dbReference type="GO" id="GO:0004553">
    <property type="term" value="F:hydrolase activity, hydrolyzing O-glycosyl compounds"/>
    <property type="evidence" value="ECO:0007669"/>
    <property type="project" value="InterPro"/>
</dbReference>
<proteinExistence type="predicted"/>
<dbReference type="EMBL" id="PDLO01000001">
    <property type="protein sequence ID" value="PHK99776.1"/>
    <property type="molecule type" value="Genomic_DNA"/>
</dbReference>
<evidence type="ECO:0000313" key="2">
    <source>
        <dbReference type="EMBL" id="PHK99776.1"/>
    </source>
</evidence>
<evidence type="ECO:0000259" key="1">
    <source>
        <dbReference type="Pfam" id="PF02836"/>
    </source>
</evidence>
<feature type="domain" description="Glycoside hydrolase family 2 catalytic" evidence="1">
    <location>
        <begin position="53"/>
        <end position="144"/>
    </location>
</feature>
<dbReference type="SUPFAM" id="SSF51445">
    <property type="entry name" value="(Trans)glycosidases"/>
    <property type="match status" value="1"/>
</dbReference>
<name>A0A2G0CIH8_9BACT</name>
<reference evidence="2 3" key="1">
    <citation type="submission" date="2017-10" db="EMBL/GenBank/DDBJ databases">
        <title>The draft genome sequence of Lewinella marina KCTC 32374.</title>
        <authorList>
            <person name="Wang K."/>
        </authorList>
    </citation>
    <scope>NUCLEOTIDE SEQUENCE [LARGE SCALE GENOMIC DNA]</scope>
    <source>
        <strain evidence="2 3">MKG-38</strain>
    </source>
</reference>
<dbReference type="Pfam" id="PF02836">
    <property type="entry name" value="Glyco_hydro_2_C"/>
    <property type="match status" value="1"/>
</dbReference>
<gene>
    <name evidence="2" type="ORF">CGL56_01630</name>
</gene>
<comment type="caution">
    <text evidence="2">The sequence shown here is derived from an EMBL/GenBank/DDBJ whole genome shotgun (WGS) entry which is preliminary data.</text>
</comment>